<evidence type="ECO:0000313" key="2">
    <source>
        <dbReference type="WBParaSite" id="TREG1_110850.1"/>
    </source>
</evidence>
<dbReference type="PANTHER" id="PTHR47027">
    <property type="entry name" value="REVERSE TRANSCRIPTASE DOMAIN-CONTAINING PROTEIN"/>
    <property type="match status" value="1"/>
</dbReference>
<dbReference type="Proteomes" id="UP000050795">
    <property type="component" value="Unassembled WGS sequence"/>
</dbReference>
<dbReference type="AlphaFoldDB" id="A0AA85IT90"/>
<reference evidence="1" key="1">
    <citation type="submission" date="2022-06" db="EMBL/GenBank/DDBJ databases">
        <authorList>
            <person name="Berger JAMES D."/>
            <person name="Berger JAMES D."/>
        </authorList>
    </citation>
    <scope>NUCLEOTIDE SEQUENCE [LARGE SCALE GENOMIC DNA]</scope>
</reference>
<proteinExistence type="predicted"/>
<dbReference type="PANTHER" id="PTHR47027:SF20">
    <property type="entry name" value="REVERSE TRANSCRIPTASE-LIKE PROTEIN WITH RNA-DIRECTED DNA POLYMERASE DOMAIN"/>
    <property type="match status" value="1"/>
</dbReference>
<accession>A0AA85IT90</accession>
<name>A0AA85IT90_TRIRE</name>
<protein>
    <submittedName>
        <fullName evidence="2">Uncharacterized protein</fullName>
    </submittedName>
</protein>
<reference evidence="2" key="2">
    <citation type="submission" date="2023-11" db="UniProtKB">
        <authorList>
            <consortium name="WormBaseParasite"/>
        </authorList>
    </citation>
    <scope>IDENTIFICATION</scope>
</reference>
<evidence type="ECO:0000313" key="1">
    <source>
        <dbReference type="Proteomes" id="UP000050795"/>
    </source>
</evidence>
<keyword evidence="1" id="KW-1185">Reference proteome</keyword>
<dbReference type="WBParaSite" id="TREG1_110850.1">
    <property type="protein sequence ID" value="TREG1_110850.1"/>
    <property type="gene ID" value="TREG1_110850"/>
</dbReference>
<sequence length="120" mass="14098">MPVYTVSGVYCFSVRSVLLYGCETWPLRMEDMKRLSVFDRRCLRSVSRGKWYNKVSNIEVRRRMIREEGKSIDEAVKLHQLRWLGHVLRMSSHRLPRRAMLADIGSGWKRAVKPKDGTSQ</sequence>
<organism evidence="1 2">
    <name type="scientific">Trichobilharzia regenti</name>
    <name type="common">Nasal bird schistosome</name>
    <dbReference type="NCBI Taxonomy" id="157069"/>
    <lineage>
        <taxon>Eukaryota</taxon>
        <taxon>Metazoa</taxon>
        <taxon>Spiralia</taxon>
        <taxon>Lophotrochozoa</taxon>
        <taxon>Platyhelminthes</taxon>
        <taxon>Trematoda</taxon>
        <taxon>Digenea</taxon>
        <taxon>Strigeidida</taxon>
        <taxon>Schistosomatoidea</taxon>
        <taxon>Schistosomatidae</taxon>
        <taxon>Trichobilharzia</taxon>
    </lineage>
</organism>